<evidence type="ECO:0000313" key="3">
    <source>
        <dbReference type="Proteomes" id="UP000004478"/>
    </source>
</evidence>
<comment type="caution">
    <text evidence="2">The sequence shown here is derived from an EMBL/GenBank/DDBJ whole genome shotgun (WGS) entry which is preliminary data.</text>
</comment>
<accession>K1L6W1</accession>
<keyword evidence="1" id="KW-0051">Antiviral defense</keyword>
<keyword evidence="3" id="KW-1185">Reference proteome</keyword>
<dbReference type="GO" id="GO:0051607">
    <property type="term" value="P:defense response to virus"/>
    <property type="evidence" value="ECO:0007669"/>
    <property type="project" value="UniProtKB-KW"/>
</dbReference>
<reference evidence="2 3" key="1">
    <citation type="journal article" date="2012" name="J. Bacteriol.">
        <title>Draft Genome Sequence of Cecembia lonarensis Strain LW9T, Isolated from Lonar Lake, a Haloalkaline Lake in India.</title>
        <authorList>
            <person name="Shivaji S."/>
            <person name="Ara S."/>
            <person name="Singh A."/>
            <person name="Pinnaka A.K."/>
        </authorList>
    </citation>
    <scope>NUCLEOTIDE SEQUENCE [LARGE SCALE GENOMIC DNA]</scope>
    <source>
        <strain evidence="2 3">LW9</strain>
    </source>
</reference>
<proteinExistence type="predicted"/>
<dbReference type="EMBL" id="AMGM01000088">
    <property type="protein sequence ID" value="EKB47817.1"/>
    <property type="molecule type" value="Genomic_DNA"/>
</dbReference>
<dbReference type="OrthoDB" id="1805474at2"/>
<dbReference type="Proteomes" id="UP000004478">
    <property type="component" value="Unassembled WGS sequence"/>
</dbReference>
<dbReference type="AlphaFoldDB" id="K1L6W1"/>
<dbReference type="InterPro" id="IPR013422">
    <property type="entry name" value="CRISPR-assoc_prot_Cas5_N"/>
</dbReference>
<protein>
    <recommendedName>
        <fullName evidence="4">CRISPR-associated protein Cas5, subtype I-B/HMARI</fullName>
    </recommendedName>
</protein>
<dbReference type="Gene3D" id="3.30.70.2660">
    <property type="match status" value="1"/>
</dbReference>
<evidence type="ECO:0000256" key="1">
    <source>
        <dbReference type="ARBA" id="ARBA00023118"/>
    </source>
</evidence>
<evidence type="ECO:0000313" key="2">
    <source>
        <dbReference type="EMBL" id="EKB47817.1"/>
    </source>
</evidence>
<organism evidence="2 3">
    <name type="scientific">Cecembia lonarensis (strain CCUG 58316 / KCTC 22772 / LW9)</name>
    <dbReference type="NCBI Taxonomy" id="1225176"/>
    <lineage>
        <taxon>Bacteria</taxon>
        <taxon>Pseudomonadati</taxon>
        <taxon>Bacteroidota</taxon>
        <taxon>Cytophagia</taxon>
        <taxon>Cytophagales</taxon>
        <taxon>Cyclobacteriaceae</taxon>
        <taxon>Cecembia</taxon>
    </lineage>
</organism>
<dbReference type="PATRIC" id="fig|1225176.3.peg.3793"/>
<name>K1L6W1_CECL9</name>
<dbReference type="NCBIfam" id="TIGR02593">
    <property type="entry name" value="CRISPR_cas5"/>
    <property type="match status" value="1"/>
</dbReference>
<evidence type="ECO:0008006" key="4">
    <source>
        <dbReference type="Google" id="ProtNLM"/>
    </source>
</evidence>
<sequence length="264" mass="30323">MDVLSFDICGKFAHFRKFHANNTALSYSIPPRTTIIGIIAGIMGRDKNSYYEEFSSENMRIGIRIVSDIRKSFHRLNYLMIKGKDDFTGKNGRVQTPFEVITGNSIREGKVVYRVYISDREGSKFKNTDNLKEFLLNQKAAFNASLGPANFNASIENIRIWQNVNSIHVNNEFVNIHSACNSKDVSELEFIEDAAFKFNFVEEELLPADFKANNDRELKAMNRVLYSTRSFPLRVKLKGTYHELKEGNEVQRIQFLENVGILTQ</sequence>
<dbReference type="RefSeq" id="WP_009186589.1">
    <property type="nucleotide sequence ID" value="NZ_AMGM01000088.1"/>
</dbReference>
<gene>
    <name evidence="2" type="ORF">B879_03573</name>
</gene>